<dbReference type="InterPro" id="IPR047057">
    <property type="entry name" value="MerR_fam"/>
</dbReference>
<feature type="domain" description="HTH merR-type" evidence="2">
    <location>
        <begin position="8"/>
        <end position="84"/>
    </location>
</feature>
<dbReference type="Gene3D" id="1.10.1660.10">
    <property type="match status" value="1"/>
</dbReference>
<comment type="caution">
    <text evidence="3">The sequence shown here is derived from an EMBL/GenBank/DDBJ whole genome shotgun (WGS) entry which is preliminary data.</text>
</comment>
<dbReference type="PANTHER" id="PTHR30204">
    <property type="entry name" value="REDOX-CYCLING DRUG-SENSING TRANSCRIPTIONAL ACTIVATOR SOXR"/>
    <property type="match status" value="1"/>
</dbReference>
<evidence type="ECO:0000313" key="3">
    <source>
        <dbReference type="EMBL" id="MBB6049112.1"/>
    </source>
</evidence>
<evidence type="ECO:0000256" key="1">
    <source>
        <dbReference type="ARBA" id="ARBA00023125"/>
    </source>
</evidence>
<keyword evidence="4" id="KW-1185">Reference proteome</keyword>
<proteinExistence type="predicted"/>
<dbReference type="SMART" id="SM00422">
    <property type="entry name" value="HTH_MERR"/>
    <property type="match status" value="1"/>
</dbReference>
<dbReference type="InterPro" id="IPR000551">
    <property type="entry name" value="MerR-type_HTH_dom"/>
</dbReference>
<dbReference type="PROSITE" id="PS50937">
    <property type="entry name" value="HTH_MERR_2"/>
    <property type="match status" value="1"/>
</dbReference>
<keyword evidence="1" id="KW-0238">DNA-binding</keyword>
<evidence type="ECO:0000259" key="2">
    <source>
        <dbReference type="PROSITE" id="PS50937"/>
    </source>
</evidence>
<organism evidence="3 4">
    <name type="scientific">Armatimonas rosea</name>
    <dbReference type="NCBI Taxonomy" id="685828"/>
    <lineage>
        <taxon>Bacteria</taxon>
        <taxon>Bacillati</taxon>
        <taxon>Armatimonadota</taxon>
        <taxon>Armatimonadia</taxon>
        <taxon>Armatimonadales</taxon>
        <taxon>Armatimonadaceae</taxon>
        <taxon>Armatimonas</taxon>
    </lineage>
</organism>
<sequence>MRRSDEPLYTISIAARLVRIEKPEEPAIHPQTLRMYERLGLVTPERVGKNRLYSEKDIDRVRQIQRLTQEMGVNLAGVEVILGLLEQIEELQAEVERLQKAATTSGS</sequence>
<reference evidence="3 4" key="1">
    <citation type="submission" date="2020-08" db="EMBL/GenBank/DDBJ databases">
        <title>Genomic Encyclopedia of Type Strains, Phase IV (KMG-IV): sequencing the most valuable type-strain genomes for metagenomic binning, comparative biology and taxonomic classification.</title>
        <authorList>
            <person name="Goeker M."/>
        </authorList>
    </citation>
    <scope>NUCLEOTIDE SEQUENCE [LARGE SCALE GENOMIC DNA]</scope>
    <source>
        <strain evidence="3 4">DSM 23562</strain>
    </source>
</reference>
<evidence type="ECO:0000313" key="4">
    <source>
        <dbReference type="Proteomes" id="UP000520814"/>
    </source>
</evidence>
<dbReference type="Proteomes" id="UP000520814">
    <property type="component" value="Unassembled WGS sequence"/>
</dbReference>
<dbReference type="Pfam" id="PF13591">
    <property type="entry name" value="MerR_2"/>
    <property type="match status" value="1"/>
</dbReference>
<dbReference type="GO" id="GO:0003700">
    <property type="term" value="F:DNA-binding transcription factor activity"/>
    <property type="evidence" value="ECO:0007669"/>
    <property type="project" value="InterPro"/>
</dbReference>
<protein>
    <submittedName>
        <fullName evidence="3">MerR family transcriptional regulator/heat shock protein HspR</fullName>
    </submittedName>
</protein>
<dbReference type="RefSeq" id="WP_184192730.1">
    <property type="nucleotide sequence ID" value="NZ_JACHGW010000001.1"/>
</dbReference>
<dbReference type="GO" id="GO:0003677">
    <property type="term" value="F:DNA binding"/>
    <property type="evidence" value="ECO:0007669"/>
    <property type="project" value="UniProtKB-KW"/>
</dbReference>
<keyword evidence="3" id="KW-0346">Stress response</keyword>
<dbReference type="SUPFAM" id="SSF46955">
    <property type="entry name" value="Putative DNA-binding domain"/>
    <property type="match status" value="1"/>
</dbReference>
<gene>
    <name evidence="3" type="ORF">HNQ39_000874</name>
</gene>
<accession>A0A7W9W615</accession>
<dbReference type="InterPro" id="IPR009061">
    <property type="entry name" value="DNA-bd_dom_put_sf"/>
</dbReference>
<name>A0A7W9W615_ARMRO</name>
<dbReference type="PANTHER" id="PTHR30204:SF58">
    <property type="entry name" value="HTH-TYPE TRANSCRIPTIONAL REGULATOR YFMP"/>
    <property type="match status" value="1"/>
</dbReference>
<dbReference type="EMBL" id="JACHGW010000001">
    <property type="protein sequence ID" value="MBB6049112.1"/>
    <property type="molecule type" value="Genomic_DNA"/>
</dbReference>
<dbReference type="AlphaFoldDB" id="A0A7W9W615"/>